<dbReference type="EMBL" id="MK993561">
    <property type="protein sequence ID" value="QFZ98732.1"/>
    <property type="molecule type" value="Genomic_DNA"/>
</dbReference>
<sequence>MSTSNLSNMNNDDNKEKLLSLKEKIEVNTDSTTTIPTPAVNINAEDLLKNGVNALGKSIEGGVTQAAYPLGLPQSIGADFIVGAAICAGQSPINRLATTVGCGLAEGAIHVGATSISRSLVKK</sequence>
<protein>
    <submittedName>
        <fullName evidence="1">Uncharacterized protein</fullName>
    </submittedName>
</protein>
<reference evidence="1" key="1">
    <citation type="journal article" name="Front. Microbiol.">
        <title>Comparative Mitogenome Analysis Reveals Mitochondrial Genome Differentiation in Ectomycorrhizal and Asymbiotic Amanita Species.</title>
        <authorList>
            <person name="Li Q."/>
            <person name="He X."/>
            <person name="Ren Y."/>
            <person name="Xiong C."/>
            <person name="Jin X."/>
            <person name="Peng L."/>
            <person name="Huang W."/>
        </authorList>
    </citation>
    <scope>NUCLEOTIDE SEQUENCE</scope>
</reference>
<accession>A0A5Q0N2H0</accession>
<gene>
    <name evidence="1" type="primary">orf123</name>
</gene>
<evidence type="ECO:0000313" key="1">
    <source>
        <dbReference type="EMBL" id="QFZ98732.1"/>
    </source>
</evidence>
<proteinExistence type="predicted"/>
<dbReference type="GeneID" id="42438014"/>
<geneLocation type="mitochondrion" evidence="1"/>
<organism evidence="1">
    <name type="scientific">Amanita thiersii</name>
    <dbReference type="NCBI Taxonomy" id="235537"/>
    <lineage>
        <taxon>Eukaryota</taxon>
        <taxon>Fungi</taxon>
        <taxon>Dikarya</taxon>
        <taxon>Basidiomycota</taxon>
        <taxon>Agaricomycotina</taxon>
        <taxon>Agaricomycetes</taxon>
        <taxon>Agaricomycetidae</taxon>
        <taxon>Agaricales</taxon>
        <taxon>Pluteineae</taxon>
        <taxon>Amanitaceae</taxon>
        <taxon>Amanita</taxon>
    </lineage>
</organism>
<name>A0A5Q0N2H0_9AGAR</name>
<dbReference type="AlphaFoldDB" id="A0A5Q0N2H0"/>
<keyword evidence="1" id="KW-0496">Mitochondrion</keyword>
<dbReference type="RefSeq" id="YP_009710783.1">
    <property type="nucleotide sequence ID" value="NC_045201.1"/>
</dbReference>